<dbReference type="Proteomes" id="UP000051576">
    <property type="component" value="Unassembled WGS sequence"/>
</dbReference>
<organism evidence="2 3">
    <name type="scientific">Liquorilactobacillus vini DSM 20605</name>
    <dbReference type="NCBI Taxonomy" id="1133569"/>
    <lineage>
        <taxon>Bacteria</taxon>
        <taxon>Bacillati</taxon>
        <taxon>Bacillota</taxon>
        <taxon>Bacilli</taxon>
        <taxon>Lactobacillales</taxon>
        <taxon>Lactobacillaceae</taxon>
        <taxon>Liquorilactobacillus</taxon>
    </lineage>
</organism>
<dbReference type="PATRIC" id="fig|1133569.4.peg.408"/>
<dbReference type="EMBL" id="AYYX01000138">
    <property type="protein sequence ID" value="KRM82448.1"/>
    <property type="molecule type" value="Genomic_DNA"/>
</dbReference>
<dbReference type="RefSeq" id="WP_010580787.1">
    <property type="nucleotide sequence ID" value="NZ_AHYZ01000117.1"/>
</dbReference>
<comment type="caution">
    <text evidence="2">The sequence shown here is derived from an EMBL/GenBank/DDBJ whole genome shotgun (WGS) entry which is preliminary data.</text>
</comment>
<sequence length="166" mass="18955">MSKKKIFSKVTKTVLDAVAPDFVDSATKIVGDQLEKRKDYVHIPDVTLISVEEAEKILSQYGFNFSKVLVTPDIKYANKRSFTVIDLSPKVGWAVDPKTYVKIFYANDEIIEKSKSLKLKADQEKKFAKQKHQETLNKLTNETIEQTTKLAKKFNFHKSKNNGPTK</sequence>
<dbReference type="Pfam" id="PF03793">
    <property type="entry name" value="PASTA"/>
    <property type="match status" value="1"/>
</dbReference>
<dbReference type="CDD" id="cd06577">
    <property type="entry name" value="PASTA_pknB"/>
    <property type="match status" value="1"/>
</dbReference>
<reference evidence="2 3" key="1">
    <citation type="journal article" date="2015" name="Genome Announc.">
        <title>Expanding the biotechnology potential of lactobacilli through comparative genomics of 213 strains and associated genera.</title>
        <authorList>
            <person name="Sun Z."/>
            <person name="Harris H.M."/>
            <person name="McCann A."/>
            <person name="Guo C."/>
            <person name="Argimon S."/>
            <person name="Zhang W."/>
            <person name="Yang X."/>
            <person name="Jeffery I.B."/>
            <person name="Cooney J.C."/>
            <person name="Kagawa T.F."/>
            <person name="Liu W."/>
            <person name="Song Y."/>
            <person name="Salvetti E."/>
            <person name="Wrobel A."/>
            <person name="Rasinkangas P."/>
            <person name="Parkhill J."/>
            <person name="Rea M.C."/>
            <person name="O'Sullivan O."/>
            <person name="Ritari J."/>
            <person name="Douillard F.P."/>
            <person name="Paul Ross R."/>
            <person name="Yang R."/>
            <person name="Briner A.E."/>
            <person name="Felis G.E."/>
            <person name="de Vos W.M."/>
            <person name="Barrangou R."/>
            <person name="Klaenhammer T.R."/>
            <person name="Caufield P.W."/>
            <person name="Cui Y."/>
            <person name="Zhang H."/>
            <person name="O'Toole P.W."/>
        </authorList>
    </citation>
    <scope>NUCLEOTIDE SEQUENCE [LARGE SCALE GENOMIC DNA]</scope>
    <source>
        <strain evidence="2 3">DSM 20605</strain>
    </source>
</reference>
<name>A0A0R2BTN1_9LACO</name>
<dbReference type="Gene3D" id="3.30.10.20">
    <property type="match status" value="1"/>
</dbReference>
<keyword evidence="3" id="KW-1185">Reference proteome</keyword>
<dbReference type="OrthoDB" id="2300363at2"/>
<dbReference type="SMART" id="SM00740">
    <property type="entry name" value="PASTA"/>
    <property type="match status" value="1"/>
</dbReference>
<dbReference type="eggNOG" id="ENOG50343R4">
    <property type="taxonomic scope" value="Bacteria"/>
</dbReference>
<feature type="domain" description="PASTA" evidence="1">
    <location>
        <begin position="37"/>
        <end position="107"/>
    </location>
</feature>
<gene>
    <name evidence="2" type="ORF">FD21_GL000384</name>
</gene>
<dbReference type="InterPro" id="IPR005543">
    <property type="entry name" value="PASTA_dom"/>
</dbReference>
<dbReference type="AlphaFoldDB" id="A0A0R2BTN1"/>
<accession>A0A0R2BTN1</accession>
<evidence type="ECO:0000259" key="1">
    <source>
        <dbReference type="SMART" id="SM00740"/>
    </source>
</evidence>
<evidence type="ECO:0000313" key="3">
    <source>
        <dbReference type="Proteomes" id="UP000051576"/>
    </source>
</evidence>
<protein>
    <recommendedName>
        <fullName evidence="1">PASTA domain-containing protein</fullName>
    </recommendedName>
</protein>
<proteinExistence type="predicted"/>
<evidence type="ECO:0000313" key="2">
    <source>
        <dbReference type="EMBL" id="KRM82448.1"/>
    </source>
</evidence>